<sequence length="90" mass="10279">MQSEQTCKNCGHFVRHYRFGADTGFVPLDTGHCCVRRVQEKEIRRLFAAGGCPQWKESARPVQRRAEIADILRGMEKHLSHIAAWLRGGD</sequence>
<reference evidence="1" key="1">
    <citation type="journal article" date="2021" name="PeerJ">
        <title>Extensive microbial diversity within the chicken gut microbiome revealed by metagenomics and culture.</title>
        <authorList>
            <person name="Gilroy R."/>
            <person name="Ravi A."/>
            <person name="Getino M."/>
            <person name="Pursley I."/>
            <person name="Horton D.L."/>
            <person name="Alikhan N.F."/>
            <person name="Baker D."/>
            <person name="Gharbi K."/>
            <person name="Hall N."/>
            <person name="Watson M."/>
            <person name="Adriaenssens E.M."/>
            <person name="Foster-Nyarko E."/>
            <person name="Jarju S."/>
            <person name="Secka A."/>
            <person name="Antonio M."/>
            <person name="Oren A."/>
            <person name="Chaudhuri R.R."/>
            <person name="La Ragione R."/>
            <person name="Hildebrand F."/>
            <person name="Pallen M.J."/>
        </authorList>
    </citation>
    <scope>NUCLEOTIDE SEQUENCE</scope>
    <source>
        <strain evidence="1">CHK192-19661</strain>
    </source>
</reference>
<dbReference type="AlphaFoldDB" id="A0A9D2D5A3"/>
<dbReference type="Proteomes" id="UP000824025">
    <property type="component" value="Unassembled WGS sequence"/>
</dbReference>
<evidence type="ECO:0000313" key="1">
    <source>
        <dbReference type="EMBL" id="HIZ08866.1"/>
    </source>
</evidence>
<name>A0A9D2D5A3_9FIRM</name>
<comment type="caution">
    <text evidence="1">The sequence shown here is derived from an EMBL/GenBank/DDBJ whole genome shotgun (WGS) entry which is preliminary data.</text>
</comment>
<reference evidence="1" key="2">
    <citation type="submission" date="2021-04" db="EMBL/GenBank/DDBJ databases">
        <authorList>
            <person name="Gilroy R."/>
        </authorList>
    </citation>
    <scope>NUCLEOTIDE SEQUENCE</scope>
    <source>
        <strain evidence="1">CHK192-19661</strain>
    </source>
</reference>
<gene>
    <name evidence="1" type="ORF">H9726_00120</name>
</gene>
<protein>
    <submittedName>
        <fullName evidence="1">Uncharacterized protein</fullName>
    </submittedName>
</protein>
<proteinExistence type="predicted"/>
<organism evidence="1 2">
    <name type="scientific">Candidatus Borkfalkia avicola</name>
    <dbReference type="NCBI Taxonomy" id="2838503"/>
    <lineage>
        <taxon>Bacteria</taxon>
        <taxon>Bacillati</taxon>
        <taxon>Bacillota</taxon>
        <taxon>Clostridia</taxon>
        <taxon>Christensenellales</taxon>
        <taxon>Christensenellaceae</taxon>
        <taxon>Candidatus Borkfalkia</taxon>
    </lineage>
</organism>
<dbReference type="EMBL" id="DXCF01000002">
    <property type="protein sequence ID" value="HIZ08866.1"/>
    <property type="molecule type" value="Genomic_DNA"/>
</dbReference>
<evidence type="ECO:0000313" key="2">
    <source>
        <dbReference type="Proteomes" id="UP000824025"/>
    </source>
</evidence>
<accession>A0A9D2D5A3</accession>